<dbReference type="AlphaFoldDB" id="A0A2M8S2N1"/>
<gene>
    <name evidence="2" type="ORF">CVP05_06625</name>
</gene>
<evidence type="ECO:0000259" key="1">
    <source>
        <dbReference type="SMART" id="SM01022"/>
    </source>
</evidence>
<dbReference type="InterPro" id="IPR007374">
    <property type="entry name" value="ASCH_domain"/>
</dbReference>
<name>A0A2M8S2N1_9PAST</name>
<proteinExistence type="predicted"/>
<sequence>MKILMSIKPEYVEKIFSGEKKYELRRKIFIHRVKSIIIYSTYPVMKVVGEFEVKNIKIDSPSNIFNTYHNVICIDKEKFFKYFSNATKAYAIEIGQVFKYEEPKTLMSLGIKKAPQSYMYIR</sequence>
<dbReference type="Proteomes" id="UP000229329">
    <property type="component" value="Unassembled WGS sequence"/>
</dbReference>
<comment type="caution">
    <text evidence="2">The sequence shown here is derived from an EMBL/GenBank/DDBJ whole genome shotgun (WGS) entry which is preliminary data.</text>
</comment>
<dbReference type="EMBL" id="PHHA01000014">
    <property type="protein sequence ID" value="PJG85395.1"/>
    <property type="molecule type" value="Genomic_DNA"/>
</dbReference>
<dbReference type="SMART" id="SM01022">
    <property type="entry name" value="ASCH"/>
    <property type="match status" value="1"/>
</dbReference>
<evidence type="ECO:0000313" key="2">
    <source>
        <dbReference type="EMBL" id="PJG85395.1"/>
    </source>
</evidence>
<dbReference type="OrthoDB" id="9800495at2"/>
<keyword evidence="3" id="KW-1185">Reference proteome</keyword>
<dbReference type="RefSeq" id="WP_100288793.1">
    <property type="nucleotide sequence ID" value="NZ_PHHA01000014.1"/>
</dbReference>
<feature type="domain" description="ASCH" evidence="1">
    <location>
        <begin position="5"/>
        <end position="98"/>
    </location>
</feature>
<evidence type="ECO:0000313" key="3">
    <source>
        <dbReference type="Proteomes" id="UP000229329"/>
    </source>
</evidence>
<organism evidence="2 3">
    <name type="scientific">Conservatibacter flavescens</name>
    <dbReference type="NCBI Taxonomy" id="28161"/>
    <lineage>
        <taxon>Bacteria</taxon>
        <taxon>Pseudomonadati</taxon>
        <taxon>Pseudomonadota</taxon>
        <taxon>Gammaproteobacteria</taxon>
        <taxon>Pasteurellales</taxon>
        <taxon>Pasteurellaceae</taxon>
        <taxon>Conservatibacter</taxon>
    </lineage>
</organism>
<protein>
    <recommendedName>
        <fullName evidence="1">ASCH domain-containing protein</fullName>
    </recommendedName>
</protein>
<dbReference type="Gene3D" id="2.30.130.30">
    <property type="entry name" value="Hypothetical protein"/>
    <property type="match status" value="1"/>
</dbReference>
<reference evidence="2 3" key="1">
    <citation type="submission" date="2017-11" db="EMBL/GenBank/DDBJ databases">
        <title>Reclassification of Bisgaard taxon 7 as Conservatibacter flavescens gen. nov., sp. nov.</title>
        <authorList>
            <person name="Christensen H."/>
        </authorList>
    </citation>
    <scope>NUCLEOTIDE SEQUENCE [LARGE SCALE GENOMIC DNA]</scope>
    <source>
        <strain evidence="2 3">7_4</strain>
    </source>
</reference>
<dbReference type="InterPro" id="IPR015947">
    <property type="entry name" value="PUA-like_sf"/>
</dbReference>
<accession>A0A2M8S2N1</accession>
<dbReference type="SUPFAM" id="SSF88697">
    <property type="entry name" value="PUA domain-like"/>
    <property type="match status" value="1"/>
</dbReference>